<dbReference type="EMBL" id="AP026866">
    <property type="protein sequence ID" value="BDS07430.1"/>
    <property type="molecule type" value="Genomic_DNA"/>
</dbReference>
<accession>A0AAT9FNA1</accession>
<reference evidence="1" key="1">
    <citation type="submission" date="2024-07" db="EMBL/GenBank/DDBJ databases">
        <title>Complete genome sequence of Verrucomicrobiaceae bacterium NT6N.</title>
        <authorList>
            <person name="Huang C."/>
            <person name="Takami H."/>
            <person name="Hamasaki K."/>
        </authorList>
    </citation>
    <scope>NUCLEOTIDE SEQUENCE</scope>
    <source>
        <strain evidence="1">NT6N</strain>
    </source>
</reference>
<dbReference type="AlphaFoldDB" id="A0AAT9FNA1"/>
<sequence length="243" mass="27024">MTNPIIHEGSSGSPSKIYEYNLPFSVADIGDRHQHIVSAWFQQFDAQDSQGVSEILAQEWMGLQGKSATKVAGNLLKKTPKSILFDADDMWLRLDSQNLDQQSIAVRAPVEVTVSEMNVIQEFDSLDLPELKAHFSNLSEGVTLGGNSLWLSTNPVTEKGLQGCGVWAGSIPIYYVCCGDLMLLSRCGRVGRWMHEYSYDPSEAEISDGSCVEPVADSLSLFFEMYLDYLELPLEGQKDTPFW</sequence>
<protein>
    <submittedName>
        <fullName evidence="1">Uncharacterized protein</fullName>
    </submittedName>
</protein>
<evidence type="ECO:0000313" key="1">
    <source>
        <dbReference type="EMBL" id="BDS07430.1"/>
    </source>
</evidence>
<proteinExistence type="predicted"/>
<name>A0AAT9FNA1_9BACT</name>
<gene>
    <name evidence="1" type="ORF">NT6N_24700</name>
</gene>
<organism evidence="1">
    <name type="scientific">Oceaniferula spumae</name>
    <dbReference type="NCBI Taxonomy" id="2979115"/>
    <lineage>
        <taxon>Bacteria</taxon>
        <taxon>Pseudomonadati</taxon>
        <taxon>Verrucomicrobiota</taxon>
        <taxon>Verrucomicrobiia</taxon>
        <taxon>Verrucomicrobiales</taxon>
        <taxon>Verrucomicrobiaceae</taxon>
        <taxon>Oceaniferula</taxon>
    </lineage>
</organism>
<dbReference type="KEGG" id="osu:NT6N_24700"/>